<dbReference type="PROSITE" id="PS00036">
    <property type="entry name" value="BZIP_BASIC"/>
    <property type="match status" value="1"/>
</dbReference>
<keyword evidence="7" id="KW-1185">Reference proteome</keyword>
<evidence type="ECO:0000259" key="5">
    <source>
        <dbReference type="PROSITE" id="PS50217"/>
    </source>
</evidence>
<protein>
    <recommendedName>
        <fullName evidence="5">BZIP domain-containing protein</fullName>
    </recommendedName>
</protein>
<dbReference type="SMART" id="SM00338">
    <property type="entry name" value="BRLZ"/>
    <property type="match status" value="1"/>
</dbReference>
<dbReference type="Proteomes" id="UP000253551">
    <property type="component" value="Unassembled WGS sequence"/>
</dbReference>
<accession>A0A367KKF1</accession>
<evidence type="ECO:0000256" key="4">
    <source>
        <dbReference type="SAM" id="Coils"/>
    </source>
</evidence>
<proteinExistence type="predicted"/>
<dbReference type="STRING" id="4846.A0A367KKF1"/>
<evidence type="ECO:0000256" key="3">
    <source>
        <dbReference type="ARBA" id="ARBA00023163"/>
    </source>
</evidence>
<dbReference type="GO" id="GO:0003700">
    <property type="term" value="F:DNA-binding transcription factor activity"/>
    <property type="evidence" value="ECO:0007669"/>
    <property type="project" value="InterPro"/>
</dbReference>
<dbReference type="CDD" id="cd14690">
    <property type="entry name" value="bZIP_CREB1"/>
    <property type="match status" value="1"/>
</dbReference>
<keyword evidence="4" id="KW-0175">Coiled coil</keyword>
<keyword evidence="3" id="KW-0804">Transcription</keyword>
<dbReference type="Pfam" id="PF00170">
    <property type="entry name" value="bZIP_1"/>
    <property type="match status" value="1"/>
</dbReference>
<sequence length="159" mass="18216">MTVENEPSSFLDLAGFQKDDEQNNMPCATELRSQVAITHLSIPQDVLRQLQELFTISPLPNSASVSPSLLLQKPKHLTADERHQRRLWRNRLAAKECRKKKKEYIVQLENTVTRLQSENTSLRKQAEDLRQKVAVMNPSDDNVRLIKEVELLNTGLGLM</sequence>
<dbReference type="InterPro" id="IPR046347">
    <property type="entry name" value="bZIP_sf"/>
</dbReference>
<dbReference type="AlphaFoldDB" id="A0A367KKF1"/>
<dbReference type="InterPro" id="IPR002112">
    <property type="entry name" value="Leuzip_Jun"/>
</dbReference>
<dbReference type="OrthoDB" id="295274at2759"/>
<dbReference type="InterPro" id="IPR004827">
    <property type="entry name" value="bZIP"/>
</dbReference>
<dbReference type="SUPFAM" id="SSF57959">
    <property type="entry name" value="Leucine zipper domain"/>
    <property type="match status" value="1"/>
</dbReference>
<dbReference type="GO" id="GO:0003677">
    <property type="term" value="F:DNA binding"/>
    <property type="evidence" value="ECO:0007669"/>
    <property type="project" value="UniProtKB-KW"/>
</dbReference>
<evidence type="ECO:0000313" key="6">
    <source>
        <dbReference type="EMBL" id="RCI02713.1"/>
    </source>
</evidence>
<gene>
    <name evidence="6" type="ORF">CU098_010564</name>
</gene>
<evidence type="ECO:0000256" key="2">
    <source>
        <dbReference type="ARBA" id="ARBA00023125"/>
    </source>
</evidence>
<keyword evidence="1" id="KW-0805">Transcription regulation</keyword>
<dbReference type="PROSITE" id="PS50217">
    <property type="entry name" value="BZIP"/>
    <property type="match status" value="1"/>
</dbReference>
<feature type="coiled-coil region" evidence="4">
    <location>
        <begin position="98"/>
        <end position="132"/>
    </location>
</feature>
<reference evidence="6 7" key="1">
    <citation type="journal article" date="2018" name="G3 (Bethesda)">
        <title>Phylogenetic and Phylogenomic Definition of Rhizopus Species.</title>
        <authorList>
            <person name="Gryganskyi A.P."/>
            <person name="Golan J."/>
            <person name="Dolatabadi S."/>
            <person name="Mondo S."/>
            <person name="Robb S."/>
            <person name="Idnurm A."/>
            <person name="Muszewska A."/>
            <person name="Steczkiewicz K."/>
            <person name="Masonjones S."/>
            <person name="Liao H.L."/>
            <person name="Gajdeczka M.T."/>
            <person name="Anike F."/>
            <person name="Vuek A."/>
            <person name="Anishchenko I.M."/>
            <person name="Voigt K."/>
            <person name="de Hoog G.S."/>
            <person name="Smith M.E."/>
            <person name="Heitman J."/>
            <person name="Vilgalys R."/>
            <person name="Stajich J.E."/>
        </authorList>
    </citation>
    <scope>NUCLEOTIDE SEQUENCE [LARGE SCALE GENOMIC DNA]</scope>
    <source>
        <strain evidence="6 7">LSU 92-RS-03</strain>
    </source>
</reference>
<evidence type="ECO:0000313" key="7">
    <source>
        <dbReference type="Proteomes" id="UP000253551"/>
    </source>
</evidence>
<comment type="caution">
    <text evidence="6">The sequence shown here is derived from an EMBL/GenBank/DDBJ whole genome shotgun (WGS) entry which is preliminary data.</text>
</comment>
<dbReference type="EMBL" id="PJQM01001289">
    <property type="protein sequence ID" value="RCI02713.1"/>
    <property type="molecule type" value="Genomic_DNA"/>
</dbReference>
<organism evidence="6 7">
    <name type="scientific">Rhizopus stolonifer</name>
    <name type="common">Rhizopus nigricans</name>
    <dbReference type="NCBI Taxonomy" id="4846"/>
    <lineage>
        <taxon>Eukaryota</taxon>
        <taxon>Fungi</taxon>
        <taxon>Fungi incertae sedis</taxon>
        <taxon>Mucoromycota</taxon>
        <taxon>Mucoromycotina</taxon>
        <taxon>Mucoromycetes</taxon>
        <taxon>Mucorales</taxon>
        <taxon>Mucorineae</taxon>
        <taxon>Rhizopodaceae</taxon>
        <taxon>Rhizopus</taxon>
    </lineage>
</organism>
<dbReference type="PRINTS" id="PR00043">
    <property type="entry name" value="LEUZIPPRJUN"/>
</dbReference>
<feature type="domain" description="BZIP" evidence="5">
    <location>
        <begin position="80"/>
        <end position="133"/>
    </location>
</feature>
<keyword evidence="2" id="KW-0238">DNA-binding</keyword>
<dbReference type="Gene3D" id="1.20.5.170">
    <property type="match status" value="1"/>
</dbReference>
<name>A0A367KKF1_RHIST</name>
<evidence type="ECO:0000256" key="1">
    <source>
        <dbReference type="ARBA" id="ARBA00023015"/>
    </source>
</evidence>